<dbReference type="STRING" id="163359.A9R16_05070"/>
<gene>
    <name evidence="1" type="ORF">C4900_10835</name>
</gene>
<sequence length="124" mass="13354">MRVLRVYVRIYLAPSALDGAIAFYEAVTGEVCALRFTHPDAGLEVTAVSAVLLIAGPPERLAQVRATQATFLVDNLDAARDTVVAAGGMILEEPRHVPTGRNMRVRHPDDTICEYVEHTAGTPG</sequence>
<dbReference type="Proteomes" id="UP000253250">
    <property type="component" value="Unassembled WGS sequence"/>
</dbReference>
<dbReference type="InterPro" id="IPR029068">
    <property type="entry name" value="Glyas_Bleomycin-R_OHBP_Dase"/>
</dbReference>
<dbReference type="OrthoDB" id="1492945at2"/>
<proteinExistence type="predicted"/>
<accession>A0A1C2FXH8</accession>
<comment type="caution">
    <text evidence="1">The sequence shown here is derived from an EMBL/GenBank/DDBJ whole genome shotgun (WGS) entry which is preliminary data.</text>
</comment>
<protein>
    <submittedName>
        <fullName evidence="1">Glyoxalase/bleomycin resistance/dioxygenase family protein</fullName>
    </submittedName>
</protein>
<dbReference type="SUPFAM" id="SSF54593">
    <property type="entry name" value="Glyoxalase/Bleomycin resistance protein/Dihydroxybiphenyl dioxygenase"/>
    <property type="match status" value="1"/>
</dbReference>
<keyword evidence="2" id="KW-1185">Reference proteome</keyword>
<name>A0A1C2FXH8_9GAMM</name>
<keyword evidence="1" id="KW-0223">Dioxygenase</keyword>
<keyword evidence="1" id="KW-0560">Oxidoreductase</keyword>
<organism evidence="1 2">
    <name type="scientific">Acidiferrobacter thiooxydans</name>
    <dbReference type="NCBI Taxonomy" id="163359"/>
    <lineage>
        <taxon>Bacteria</taxon>
        <taxon>Pseudomonadati</taxon>
        <taxon>Pseudomonadota</taxon>
        <taxon>Gammaproteobacteria</taxon>
        <taxon>Acidiferrobacterales</taxon>
        <taxon>Acidiferrobacteraceae</taxon>
        <taxon>Acidiferrobacter</taxon>
    </lineage>
</organism>
<dbReference type="GO" id="GO:0051213">
    <property type="term" value="F:dioxygenase activity"/>
    <property type="evidence" value="ECO:0007669"/>
    <property type="project" value="UniProtKB-KW"/>
</dbReference>
<evidence type="ECO:0000313" key="1">
    <source>
        <dbReference type="EMBL" id="RCN56325.1"/>
    </source>
</evidence>
<dbReference type="Gene3D" id="3.10.180.10">
    <property type="entry name" value="2,3-Dihydroxybiphenyl 1,2-Dioxygenase, domain 1"/>
    <property type="match status" value="1"/>
</dbReference>
<reference evidence="1 2" key="1">
    <citation type="submission" date="2018-02" db="EMBL/GenBank/DDBJ databases">
        <title>Insights into the biology of acidophilic members of the Acidiferrobacteraceae family derived from comparative genomic analyses.</title>
        <authorList>
            <person name="Issotta F."/>
            <person name="Thyssen C."/>
            <person name="Mena C."/>
            <person name="Moya A."/>
            <person name="Bellenberg S."/>
            <person name="Sproer C."/>
            <person name="Covarrubias P.C."/>
            <person name="Sand W."/>
            <person name="Quatrini R."/>
            <person name="Vera M."/>
        </authorList>
    </citation>
    <scope>NUCLEOTIDE SEQUENCE [LARGE SCALE GENOMIC DNA]</scope>
    <source>
        <strain evidence="2">m-1</strain>
    </source>
</reference>
<dbReference type="RefSeq" id="WP_065972236.1">
    <property type="nucleotide sequence ID" value="NZ_CP080624.1"/>
</dbReference>
<dbReference type="AlphaFoldDB" id="A0A1C2FXH8"/>
<evidence type="ECO:0000313" key="2">
    <source>
        <dbReference type="Proteomes" id="UP000253250"/>
    </source>
</evidence>
<dbReference type="EMBL" id="PSYR01000002">
    <property type="protein sequence ID" value="RCN56325.1"/>
    <property type="molecule type" value="Genomic_DNA"/>
</dbReference>